<dbReference type="CDD" id="cd13848">
    <property type="entry name" value="CuRO_1_CopA"/>
    <property type="match status" value="1"/>
</dbReference>
<dbReference type="InterPro" id="IPR011707">
    <property type="entry name" value="Cu-oxidase-like_N"/>
</dbReference>
<evidence type="ECO:0000259" key="6">
    <source>
        <dbReference type="Pfam" id="PF00394"/>
    </source>
</evidence>
<keyword evidence="2" id="KW-0732">Signal</keyword>
<dbReference type="InterPro" id="IPR008972">
    <property type="entry name" value="Cupredoxin"/>
</dbReference>
<comment type="caution">
    <text evidence="9">The sequence shown here is derived from an EMBL/GenBank/DDBJ whole genome shotgun (WGS) entry which is preliminary data.</text>
</comment>
<protein>
    <submittedName>
        <fullName evidence="9">Copper resistance system multicopper oxidase</fullName>
    </submittedName>
</protein>
<dbReference type="Pfam" id="PF07732">
    <property type="entry name" value="Cu-oxidase_3"/>
    <property type="match status" value="1"/>
</dbReference>
<dbReference type="Pfam" id="PF00394">
    <property type="entry name" value="Cu-oxidase"/>
    <property type="match status" value="1"/>
</dbReference>
<name>A0ABV4ATY6_9GAMM</name>
<evidence type="ECO:0000256" key="2">
    <source>
        <dbReference type="ARBA" id="ARBA00022729"/>
    </source>
</evidence>
<dbReference type="PROSITE" id="PS00079">
    <property type="entry name" value="MULTICOPPER_OXIDASE1"/>
    <property type="match status" value="2"/>
</dbReference>
<dbReference type="PROSITE" id="PS00080">
    <property type="entry name" value="MULTICOPPER_OXIDASE2"/>
    <property type="match status" value="1"/>
</dbReference>
<dbReference type="InterPro" id="IPR002355">
    <property type="entry name" value="Cu_oxidase_Cu_BS"/>
</dbReference>
<keyword evidence="10" id="KW-1185">Reference proteome</keyword>
<feature type="domain" description="Plastocyanin-like" evidence="7">
    <location>
        <begin position="486"/>
        <end position="602"/>
    </location>
</feature>
<dbReference type="InterPro" id="IPR006311">
    <property type="entry name" value="TAT_signal"/>
</dbReference>
<dbReference type="PROSITE" id="PS51318">
    <property type="entry name" value="TAT"/>
    <property type="match status" value="1"/>
</dbReference>
<evidence type="ECO:0000256" key="4">
    <source>
        <dbReference type="ARBA" id="ARBA00023008"/>
    </source>
</evidence>
<dbReference type="SUPFAM" id="SSF49503">
    <property type="entry name" value="Cupredoxins"/>
    <property type="match status" value="3"/>
</dbReference>
<dbReference type="InterPro" id="IPR001117">
    <property type="entry name" value="Cu-oxidase_2nd"/>
</dbReference>
<proteinExistence type="predicted"/>
<dbReference type="InterPro" id="IPR034279">
    <property type="entry name" value="CuRO_3_CopA"/>
</dbReference>
<dbReference type="PANTHER" id="PTHR11709:SF394">
    <property type="entry name" value="FI03373P-RELATED"/>
    <property type="match status" value="1"/>
</dbReference>
<dbReference type="InterPro" id="IPR006376">
    <property type="entry name" value="Cu-R_CopA"/>
</dbReference>
<dbReference type="EMBL" id="JBGBPY010000001">
    <property type="protein sequence ID" value="MEY2183856.1"/>
    <property type="molecule type" value="Genomic_DNA"/>
</dbReference>
<gene>
    <name evidence="9" type="ORF">AB7878_15650</name>
</gene>
<dbReference type="InterPro" id="IPR033138">
    <property type="entry name" value="Cu_oxidase_CS"/>
</dbReference>
<dbReference type="InterPro" id="IPR034282">
    <property type="entry name" value="CuRO_2_CopA"/>
</dbReference>
<dbReference type="CDD" id="cd13874">
    <property type="entry name" value="CuRO_2_CopA"/>
    <property type="match status" value="1"/>
</dbReference>
<feature type="domain" description="Plastocyanin-like" evidence="6">
    <location>
        <begin position="179"/>
        <end position="348"/>
    </location>
</feature>
<evidence type="ECO:0000256" key="1">
    <source>
        <dbReference type="ARBA" id="ARBA00022723"/>
    </source>
</evidence>
<dbReference type="Pfam" id="PF07731">
    <property type="entry name" value="Cu-oxidase_2"/>
    <property type="match status" value="1"/>
</dbReference>
<evidence type="ECO:0000313" key="10">
    <source>
        <dbReference type="Proteomes" id="UP001562159"/>
    </source>
</evidence>
<feature type="domain" description="Plastocyanin-like" evidence="8">
    <location>
        <begin position="60"/>
        <end position="168"/>
    </location>
</feature>
<organism evidence="9 10">
    <name type="scientific">Rhodanobacter humi</name>
    <dbReference type="NCBI Taxonomy" id="1888173"/>
    <lineage>
        <taxon>Bacteria</taxon>
        <taxon>Pseudomonadati</taxon>
        <taxon>Pseudomonadota</taxon>
        <taxon>Gammaproteobacteria</taxon>
        <taxon>Lysobacterales</taxon>
        <taxon>Rhodanobacteraceae</taxon>
        <taxon>Rhodanobacter</taxon>
    </lineage>
</organism>
<dbReference type="InterPro" id="IPR011706">
    <property type="entry name" value="Cu-oxidase_C"/>
</dbReference>
<evidence type="ECO:0000259" key="8">
    <source>
        <dbReference type="Pfam" id="PF07732"/>
    </source>
</evidence>
<dbReference type="Gene3D" id="2.60.40.420">
    <property type="entry name" value="Cupredoxins - blue copper proteins"/>
    <property type="match status" value="3"/>
</dbReference>
<keyword evidence="4" id="KW-0186">Copper</keyword>
<accession>A0ABV4ATY6</accession>
<reference evidence="9 10" key="1">
    <citation type="submission" date="2024-07" db="EMBL/GenBank/DDBJ databases">
        <title>Molecular mechanisms and environmental adaptations of flagellar loss and biofilm growth of Rhodanobacter under environmental stress.</title>
        <authorList>
            <person name="Chen M."/>
        </authorList>
    </citation>
    <scope>NUCLEOTIDE SEQUENCE [LARGE SCALE GENOMIC DNA]</scope>
    <source>
        <strain evidence="9 10">RS22</strain>
    </source>
</reference>
<feature type="compositionally biased region" description="Basic and acidic residues" evidence="5">
    <location>
        <begin position="425"/>
        <end position="439"/>
    </location>
</feature>
<dbReference type="NCBIfam" id="TIGR01409">
    <property type="entry name" value="TAT_signal_seq"/>
    <property type="match status" value="1"/>
</dbReference>
<evidence type="ECO:0000259" key="7">
    <source>
        <dbReference type="Pfam" id="PF07731"/>
    </source>
</evidence>
<dbReference type="InterPro" id="IPR045087">
    <property type="entry name" value="Cu-oxidase_fam"/>
</dbReference>
<sequence length="603" mass="66919">MKPFVPPATDLSRRRFVQGIALGGAIAGLGLLRSANVWASNGLGRPQVLSGTEFALDIDETLVNFTGRPRLATTVNGGVPGPTLRWKQGTTVTLRVTNRLRVPTSIHWHGIILPFREDGVPGISFPGIAPGETFTYRFPVRQSGTYWYHSHSGWQEQTGLYGPLVIEPAGPERHPTARDYVVMLNDWTDQNPGHIFATLKRRSDYYNYAQPTAPEFLRDVREQGLRRALAERRMWNGMRMNPGDLSDVSGCAYTYLMNGTAPAGNWTGLFKPGEKIRLRFINGSSMTIFDVRIPGLKLTVVSADGQDVEPVPVDEFRIAVAETYDVIVEPQEDRAFAIFAQAIDRTGYACGTLAPRPGMQAVVPAMDPRMPLAMVDMMGAMGSSPLSPGGRVRAERGVAGSTEPSPPTPLPRSSKQGHPAPSPRPEGEGSDVRHARTEYRNPGVDMHVDMPRTNLDDPGTGLRDNGRRVLTYADLHTIGGSIDPREPSREIELHLTGNMERYMWSFDGVKFSDAKSIHFRSGERLRIVLVNDTMMNHPIHLHGMWSELERPDGQFQVRKHTINVQPAQRIAYGVSADNLGRWAYHCHMLYHMEAGMMREVVVS</sequence>
<dbReference type="PANTHER" id="PTHR11709">
    <property type="entry name" value="MULTI-COPPER OXIDASE"/>
    <property type="match status" value="1"/>
</dbReference>
<evidence type="ECO:0000313" key="9">
    <source>
        <dbReference type="EMBL" id="MEY2183856.1"/>
    </source>
</evidence>
<dbReference type="InterPro" id="IPR034284">
    <property type="entry name" value="CuRO_1_CopA"/>
</dbReference>
<keyword evidence="1" id="KW-0479">Metal-binding</keyword>
<dbReference type="NCBIfam" id="TIGR01480">
    <property type="entry name" value="copper_res_A"/>
    <property type="match status" value="1"/>
</dbReference>
<dbReference type="CDD" id="cd13896">
    <property type="entry name" value="CuRO_3_CopA"/>
    <property type="match status" value="1"/>
</dbReference>
<dbReference type="Proteomes" id="UP001562159">
    <property type="component" value="Unassembled WGS sequence"/>
</dbReference>
<dbReference type="InterPro" id="IPR019546">
    <property type="entry name" value="TAT_signal_bac_arc"/>
</dbReference>
<evidence type="ECO:0000256" key="5">
    <source>
        <dbReference type="SAM" id="MobiDB-lite"/>
    </source>
</evidence>
<feature type="region of interest" description="Disordered" evidence="5">
    <location>
        <begin position="384"/>
        <end position="462"/>
    </location>
</feature>
<keyword evidence="3" id="KW-0560">Oxidoreductase</keyword>
<evidence type="ECO:0000256" key="3">
    <source>
        <dbReference type="ARBA" id="ARBA00023002"/>
    </source>
</evidence>